<keyword evidence="2" id="KW-1133">Transmembrane helix</keyword>
<accession>A0AAD2CC72</accession>
<feature type="compositionally biased region" description="Low complexity" evidence="1">
    <location>
        <begin position="83"/>
        <end position="99"/>
    </location>
</feature>
<keyword evidence="4" id="KW-1185">Reference proteome</keyword>
<feature type="compositionally biased region" description="Acidic residues" evidence="1">
    <location>
        <begin position="128"/>
        <end position="138"/>
    </location>
</feature>
<name>A0AAD2CC72_9STRA</name>
<feature type="region of interest" description="Disordered" evidence="1">
    <location>
        <begin position="121"/>
        <end position="165"/>
    </location>
</feature>
<feature type="region of interest" description="Disordered" evidence="1">
    <location>
        <begin position="1"/>
        <end position="21"/>
    </location>
</feature>
<gene>
    <name evidence="3" type="ORF">CYCCA115_LOCUS921</name>
</gene>
<evidence type="ECO:0000256" key="2">
    <source>
        <dbReference type="SAM" id="Phobius"/>
    </source>
</evidence>
<keyword evidence="2" id="KW-0812">Transmembrane</keyword>
<dbReference type="Proteomes" id="UP001295423">
    <property type="component" value="Unassembled WGS sequence"/>
</dbReference>
<feature type="transmembrane region" description="Helical" evidence="2">
    <location>
        <begin position="187"/>
        <end position="207"/>
    </location>
</feature>
<feature type="compositionally biased region" description="Polar residues" evidence="1">
    <location>
        <begin position="69"/>
        <end position="82"/>
    </location>
</feature>
<reference evidence="3" key="1">
    <citation type="submission" date="2023-08" db="EMBL/GenBank/DDBJ databases">
        <authorList>
            <person name="Audoor S."/>
            <person name="Bilcke G."/>
        </authorList>
    </citation>
    <scope>NUCLEOTIDE SEQUENCE</scope>
</reference>
<proteinExistence type="predicted"/>
<evidence type="ECO:0000313" key="4">
    <source>
        <dbReference type="Proteomes" id="UP001295423"/>
    </source>
</evidence>
<protein>
    <submittedName>
        <fullName evidence="3">Uncharacterized protein</fullName>
    </submittedName>
</protein>
<evidence type="ECO:0000313" key="3">
    <source>
        <dbReference type="EMBL" id="CAJ1921232.1"/>
    </source>
</evidence>
<sequence length="370" mass="41227">MNSSYFDSESSSRENDPLTSDFDFLETATQYLNTTDGFFRNAPTSLNDDQEQSSSTSSYPPASAFHSPARSQHSQHNMSNQRSADTSSASAASWNSTNANSQMSTYTPSFISHYMIPWQQEEEKPSSWDDESDDEEENEPFRDEPQAKMGKGSDASVVSKRSRKKSRRKSPGVWDLLCMEIEIPIQVAYAVLMLLIGLTGLCFVIGYKSEQQGKQRNSMASLVLTPVAPPASTLAPTVMTAMPSPAPSVPATLQPTQCNKNILSVDKLCYVAGDDGILLEFDVCNTRESDWIAIYPMSTTILLDDYEEWSWSCGTKLCEAYPKTNDFVISTERLLADGLYRAYYMRYNNDGTPFASVAMSEIFQISNRCM</sequence>
<keyword evidence="2" id="KW-0472">Membrane</keyword>
<feature type="region of interest" description="Disordered" evidence="1">
    <location>
        <begin position="36"/>
        <end position="99"/>
    </location>
</feature>
<evidence type="ECO:0000256" key="1">
    <source>
        <dbReference type="SAM" id="MobiDB-lite"/>
    </source>
</evidence>
<feature type="compositionally biased region" description="Low complexity" evidence="1">
    <location>
        <begin position="53"/>
        <end position="64"/>
    </location>
</feature>
<dbReference type="AlphaFoldDB" id="A0AAD2CC72"/>
<organism evidence="3 4">
    <name type="scientific">Cylindrotheca closterium</name>
    <dbReference type="NCBI Taxonomy" id="2856"/>
    <lineage>
        <taxon>Eukaryota</taxon>
        <taxon>Sar</taxon>
        <taxon>Stramenopiles</taxon>
        <taxon>Ochrophyta</taxon>
        <taxon>Bacillariophyta</taxon>
        <taxon>Bacillariophyceae</taxon>
        <taxon>Bacillariophycidae</taxon>
        <taxon>Bacillariales</taxon>
        <taxon>Bacillariaceae</taxon>
        <taxon>Cylindrotheca</taxon>
    </lineage>
</organism>
<feature type="compositionally biased region" description="Polar residues" evidence="1">
    <location>
        <begin position="36"/>
        <end position="47"/>
    </location>
</feature>
<dbReference type="EMBL" id="CAKOGP040000002">
    <property type="protein sequence ID" value="CAJ1921232.1"/>
    <property type="molecule type" value="Genomic_DNA"/>
</dbReference>
<comment type="caution">
    <text evidence="3">The sequence shown here is derived from an EMBL/GenBank/DDBJ whole genome shotgun (WGS) entry which is preliminary data.</text>
</comment>